<accession>A0A1M4W9P0</accession>
<organism evidence="2 3">
    <name type="scientific">Lampropedia hyalina DSM 16112</name>
    <dbReference type="NCBI Taxonomy" id="1122156"/>
    <lineage>
        <taxon>Bacteria</taxon>
        <taxon>Pseudomonadati</taxon>
        <taxon>Pseudomonadota</taxon>
        <taxon>Betaproteobacteria</taxon>
        <taxon>Burkholderiales</taxon>
        <taxon>Comamonadaceae</taxon>
        <taxon>Lampropedia</taxon>
    </lineage>
</organism>
<evidence type="ECO:0000313" key="2">
    <source>
        <dbReference type="EMBL" id="SHE77981.1"/>
    </source>
</evidence>
<dbReference type="AlphaFoldDB" id="A0A1M4W9P0"/>
<dbReference type="Proteomes" id="UP000184327">
    <property type="component" value="Unassembled WGS sequence"/>
</dbReference>
<dbReference type="RefSeq" id="WP_073354927.1">
    <property type="nucleotide sequence ID" value="NZ_FQUZ01000007.1"/>
</dbReference>
<sequence length="115" mass="12396">MQTFSIRELRERSGELSRTAEQGQLSLVTRHGQPLFVGVPFTEELLRAGVHVALATRLFQSGDLPPGRAARLAGMKLADFLAYVSSQGIAVVDYDPAELGEELAGFDVLPPNTGD</sequence>
<keyword evidence="3" id="KW-1185">Reference proteome</keyword>
<dbReference type="STRING" id="1122156.SAMN02745117_00807"/>
<evidence type="ECO:0000256" key="1">
    <source>
        <dbReference type="ARBA" id="ARBA00009981"/>
    </source>
</evidence>
<dbReference type="SUPFAM" id="SSF143120">
    <property type="entry name" value="YefM-like"/>
    <property type="match status" value="1"/>
</dbReference>
<dbReference type="Pfam" id="PF03683">
    <property type="entry name" value="UPF0175"/>
    <property type="match status" value="1"/>
</dbReference>
<dbReference type="EMBL" id="FQUZ01000007">
    <property type="protein sequence ID" value="SHE77981.1"/>
    <property type="molecule type" value="Genomic_DNA"/>
</dbReference>
<evidence type="ECO:0000313" key="3">
    <source>
        <dbReference type="Proteomes" id="UP000184327"/>
    </source>
</evidence>
<name>A0A1M4W9P0_9BURK</name>
<dbReference type="InterPro" id="IPR036165">
    <property type="entry name" value="YefM-like_sf"/>
</dbReference>
<gene>
    <name evidence="2" type="ORF">SAMN02745117_00807</name>
</gene>
<protein>
    <submittedName>
        <fullName evidence="2">Predicted antitoxin, contains HTH domain</fullName>
    </submittedName>
</protein>
<dbReference type="OrthoDB" id="9134981at2"/>
<comment type="similarity">
    <text evidence="1">Belongs to the phD/YefM antitoxin family.</text>
</comment>
<proteinExistence type="inferred from homology"/>
<dbReference type="InterPro" id="IPR005368">
    <property type="entry name" value="UPF0175"/>
</dbReference>
<reference evidence="2 3" key="1">
    <citation type="submission" date="2016-11" db="EMBL/GenBank/DDBJ databases">
        <authorList>
            <person name="Jaros S."/>
            <person name="Januszkiewicz K."/>
            <person name="Wedrychowicz H."/>
        </authorList>
    </citation>
    <scope>NUCLEOTIDE SEQUENCE [LARGE SCALE GENOMIC DNA]</scope>
    <source>
        <strain evidence="2 3">DSM 16112</strain>
    </source>
</reference>